<dbReference type="RefSeq" id="WP_047791550.1">
    <property type="nucleotide sequence ID" value="NZ_CP011856.1"/>
</dbReference>
<dbReference type="STRING" id="315358.SERIO_v1c07750"/>
<protein>
    <recommendedName>
        <fullName evidence="3">Lipoprotein</fullName>
    </recommendedName>
</protein>
<reference evidence="1 2" key="1">
    <citation type="journal article" date="2015" name="Genome Biol. Evol.">
        <title>Found and Lost: The Fates of Horizontally Acquired Genes in Arthropod-Symbiotic Spiroplasma.</title>
        <authorList>
            <person name="Lo W.S."/>
            <person name="Gasparich G.E."/>
            <person name="Kuo C.H."/>
        </authorList>
    </citation>
    <scope>NUCLEOTIDE SEQUENCE [LARGE SCALE GENOMIC DNA]</scope>
    <source>
        <strain evidence="2">TDA-040725-5</strain>
    </source>
</reference>
<organism evidence="1 2">
    <name type="scientific">Spiroplasma eriocheiris</name>
    <dbReference type="NCBI Taxonomy" id="315358"/>
    <lineage>
        <taxon>Bacteria</taxon>
        <taxon>Bacillati</taxon>
        <taxon>Mycoplasmatota</taxon>
        <taxon>Mollicutes</taxon>
        <taxon>Entomoplasmatales</taxon>
        <taxon>Spiroplasmataceae</taxon>
        <taxon>Spiroplasma</taxon>
    </lineage>
</organism>
<evidence type="ECO:0008006" key="3">
    <source>
        <dbReference type="Google" id="ProtNLM"/>
    </source>
</evidence>
<dbReference type="KEGG" id="seri:SERIO_v1c07750"/>
<dbReference type="NCBIfam" id="NF038029">
    <property type="entry name" value="LP_plasma"/>
    <property type="match status" value="1"/>
</dbReference>
<dbReference type="PROSITE" id="PS51257">
    <property type="entry name" value="PROKAR_LIPOPROTEIN"/>
    <property type="match status" value="1"/>
</dbReference>
<gene>
    <name evidence="1" type="ORF">SERIO_v1c07750</name>
</gene>
<dbReference type="EMBL" id="CP011856">
    <property type="protein sequence ID" value="AKM54337.1"/>
    <property type="molecule type" value="Genomic_DNA"/>
</dbReference>
<dbReference type="AlphaFoldDB" id="A0A0H3XMS4"/>
<dbReference type="PATRIC" id="fig|743698.3.peg.778"/>
<keyword evidence="2" id="KW-1185">Reference proteome</keyword>
<proteinExistence type="predicted"/>
<dbReference type="Proteomes" id="UP000035661">
    <property type="component" value="Chromosome"/>
</dbReference>
<evidence type="ECO:0000313" key="1">
    <source>
        <dbReference type="EMBL" id="AKM54337.1"/>
    </source>
</evidence>
<evidence type="ECO:0000313" key="2">
    <source>
        <dbReference type="Proteomes" id="UP000035661"/>
    </source>
</evidence>
<name>A0A0H3XMS4_9MOLU</name>
<accession>A0A0H3XMS4</accession>
<dbReference type="InterPro" id="IPR054816">
    <property type="entry name" value="Lipoprotein_mollicutes-type_CS"/>
</dbReference>
<reference evidence="2" key="2">
    <citation type="submission" date="2015-06" db="EMBL/GenBank/DDBJ databases">
        <title>Complete genome sequence of Spiroplasma eriocheiris TDA-040725-5 (DSM 21848).</title>
        <authorList>
            <person name="Lo W.-S."/>
            <person name="Kuo C.-H."/>
        </authorList>
    </citation>
    <scope>NUCLEOTIDE SEQUENCE [LARGE SCALE GENOMIC DNA]</scope>
    <source>
        <strain evidence="2">TDA-040725-5</strain>
    </source>
</reference>
<sequence length="518" mass="58711">MKKLLTILSALTLISGTTTSIISCGGNHESSDIPSDSTAQDAKVLNDIANELNTKFLDFLNSNQVINSTDYGTIFDNFFGKVNESNQNVTLNPNDSDVKEEIKDITTLFQNYLNQVNIQIAQDYSNVYVSSYPVNWNHDQDSSSLGYIDLSQLSSLNPSVDITGLKAVSYQFNIHYNIEYKKISSSNNFTFNFIISNDPQKINQFQTESMAKLSGDIINYFSDEDIIIDKKLAYQKLYDNFDINYTTSHINLDNIVQSELISFLNSDPELTDIMQQVTWNDDKSILTLLSSAIDQTTNGIGVADSKYSSDHWAGKGFQPDQITPENFLPFYKQILKVFEIISDELQLASFNVNLAKISIAGLPLSGIVSNEGKPLTVTVGISKDGLDKKLFNFAKIVTSFMKNYHIESESDHWVLHVPKNLFDQIRNKKYDDALIDLTNDFINQEDIAKLEDIDMFTLGDETKQNHTWTIVDEHTIKLPKRITWNFDLMYGGKSINNSICYTPVTSWYFYLLIKDDLV</sequence>